<gene>
    <name evidence="2" type="ORF">J1784_18630</name>
</gene>
<comment type="caution">
    <text evidence="2">The sequence shown here is derived from an EMBL/GenBank/DDBJ whole genome shotgun (WGS) entry which is preliminary data.</text>
</comment>
<dbReference type="Pfam" id="PF04464">
    <property type="entry name" value="Glyphos_transf"/>
    <property type="match status" value="1"/>
</dbReference>
<dbReference type="Pfam" id="PF00535">
    <property type="entry name" value="Glycos_transf_2"/>
    <property type="match status" value="1"/>
</dbReference>
<reference evidence="2 3" key="1">
    <citation type="submission" date="2021-03" db="EMBL/GenBank/DDBJ databases">
        <title>Five novel Rahnella species.</title>
        <authorList>
            <person name="Brady C."/>
            <person name="Asselin J."/>
            <person name="Beer S."/>
            <person name="Bruberg M.B."/>
            <person name="Crampton B."/>
            <person name="Venter S."/>
            <person name="Arnold D."/>
            <person name="Denman S."/>
        </authorList>
    </citation>
    <scope>NUCLEOTIDE SEQUENCE [LARGE SCALE GENOMIC DNA]</scope>
    <source>
        <strain evidence="2 3">FRB 231</strain>
    </source>
</reference>
<accession>A0ABS6LJA5</accession>
<dbReference type="InterPro" id="IPR007554">
    <property type="entry name" value="Glycerophosphate_synth"/>
</dbReference>
<dbReference type="Proteomes" id="UP000739284">
    <property type="component" value="Unassembled WGS sequence"/>
</dbReference>
<evidence type="ECO:0000259" key="1">
    <source>
        <dbReference type="Pfam" id="PF00535"/>
    </source>
</evidence>
<proteinExistence type="predicted"/>
<organism evidence="2 3">
    <name type="scientific">Rahnella ecdela</name>
    <dbReference type="NCBI Taxonomy" id="2816250"/>
    <lineage>
        <taxon>Bacteria</taxon>
        <taxon>Pseudomonadati</taxon>
        <taxon>Pseudomonadota</taxon>
        <taxon>Gammaproteobacteria</taxon>
        <taxon>Enterobacterales</taxon>
        <taxon>Yersiniaceae</taxon>
        <taxon>Rahnella</taxon>
    </lineage>
</organism>
<dbReference type="EMBL" id="JAFMOY010000131">
    <property type="protein sequence ID" value="MBU9847016.1"/>
    <property type="molecule type" value="Genomic_DNA"/>
</dbReference>
<sequence>MLNRKVKKLIRDPKLFFSDMVNKQKKKINSIQPKEYNGNYQYTVVTAVYNVGRYLDEYFNSMVKQRLDFKKHINLILVDDGSTDESAEIIKSWKKKYPNNITYLYKSNGGQASARNMGLQYVNTDWVTFIDPDDFLDFNYFKAVDSFAKTNEKKKLDLMSCNFIFYFDEVKLYKDTHPLKYRYSQGDKLFAANNLGNQLQLSASTAFFKTNVILDNKINFDSRVKPSFEDAHFVAQYLIHCKESNIGFLKSAKYFYRKRGDGTSTLDSAWEHPGLYDSVLEHGCLDILKKHRDLSTEIPKNVQITILYHLIWYIKSIVNHPEKIAFLTEEQQVRFISLVKEIFSYIDTQTIMEFGLGGCWFYHRVGLLSQFKNERPPFQIIYIESYDHNKGLIELRYFTETNELEHISENNNDIIPYFAKTMVHTLTSETFVKERRIWVPISEKSNFNVKISDIPTRISFQGKQYRSGIDTNNIIKGFLEQIPKYTQVNEFKKSWLLMDRDSQADDNAEHLYNYIQKHHPEQSIYFALRRDSHDWDRLLDRGFNLVEFGSKRHEQILKSCSKVISSHVDKYITNLLGPKMLTGRHFVFLQHGVTKDDISNWVNQKENIDVFVTASTAEYNSIVSNESHYKFTKKNVKLTGFPRYDNLNQPQSELYKKSILIMPTWRSNIVGTTKGEGNSREVSSEFMKTEFAKHWRGVLHSPYLKRISEKHNFEVIFFPHANISPYIDLFDVPKFIKISDHTQGSIQNLFKSSSMMITDYSSVAFDMAIQGKQTLYYQFDEKEVFSGGHFYKKGYFDYREDGFGPVVVKESEFFDELEKIIKNDASPAQKYQSRIDKTFPIRDTNNCERTYEAICELDNPLVEGYCDLEILEDYARKATSHRKWGIAISRWKMLLEFGNNQQKQIARLRLIQACREDGKINDAINLLQQWSDVEHSTYFNEYKIEYAKIYMACQQWGLAISIWNSVEIDSTEDEINYYRCLAELENTQALDNLNVNKDSFSDTQRTIIMAYQLVAHKDWEAAIELILEKINIFNQNELHVLKSELILARCYREIGNSDQCHNYLKSYEGYAKKDTELKYEIGKLSFDTCKWSKVISQFDSADIKLNLLSDGLAVIYLRSLRYLQHSSKALSLLDEMNLDTLQLTDYRIEVGENYLIEKEWNSAAEIWRELIGITDSAPYHLALAYRKLGMIEEGLAVLFTEGIRSPRAVEEWMLRAELSQLTGNWADVKYCWSSILRYHSDIAPKESWDRLNHAQLMSAISSTKQLQSTL</sequence>
<dbReference type="PANTHER" id="PTHR22916:SF3">
    <property type="entry name" value="UDP-GLCNAC:BETAGAL BETA-1,3-N-ACETYLGLUCOSAMINYLTRANSFERASE-LIKE PROTEIN 1"/>
    <property type="match status" value="1"/>
</dbReference>
<evidence type="ECO:0000313" key="3">
    <source>
        <dbReference type="Proteomes" id="UP000739284"/>
    </source>
</evidence>
<dbReference type="InterPro" id="IPR001173">
    <property type="entry name" value="Glyco_trans_2-like"/>
</dbReference>
<evidence type="ECO:0000313" key="2">
    <source>
        <dbReference type="EMBL" id="MBU9847016.1"/>
    </source>
</evidence>
<feature type="domain" description="Glycosyltransferase 2-like" evidence="1">
    <location>
        <begin position="43"/>
        <end position="178"/>
    </location>
</feature>
<dbReference type="CDD" id="cd00761">
    <property type="entry name" value="Glyco_tranf_GTA_type"/>
    <property type="match status" value="1"/>
</dbReference>
<protein>
    <submittedName>
        <fullName evidence="2">CDP-glycerol glycerophosphotransferase family protein</fullName>
    </submittedName>
</protein>
<keyword evidence="3" id="KW-1185">Reference proteome</keyword>
<dbReference type="PANTHER" id="PTHR22916">
    <property type="entry name" value="GLYCOSYLTRANSFERASE"/>
    <property type="match status" value="1"/>
</dbReference>
<name>A0ABS6LJA5_9GAMM</name>
<dbReference type="RefSeq" id="WP_217150429.1">
    <property type="nucleotide sequence ID" value="NZ_JAFMOY010000131.1"/>
</dbReference>